<dbReference type="CDD" id="cd05233">
    <property type="entry name" value="SDR_c"/>
    <property type="match status" value="1"/>
</dbReference>
<dbReference type="PRINTS" id="PR00080">
    <property type="entry name" value="SDRFAMILY"/>
</dbReference>
<dbReference type="SUPFAM" id="SSF51735">
    <property type="entry name" value="NAD(P)-binding Rossmann-fold domains"/>
    <property type="match status" value="1"/>
</dbReference>
<reference evidence="4 5" key="1">
    <citation type="submission" date="2021-01" db="EMBL/GenBank/DDBJ databases">
        <title>Whole genome shotgun sequence of Catellatospora chokoriensis NBRC 107358.</title>
        <authorList>
            <person name="Komaki H."/>
            <person name="Tamura T."/>
        </authorList>
    </citation>
    <scope>NUCLEOTIDE SEQUENCE [LARGE SCALE GENOMIC DNA]</scope>
    <source>
        <strain evidence="4 5">NBRC 107358</strain>
    </source>
</reference>
<dbReference type="Proteomes" id="UP000619293">
    <property type="component" value="Unassembled WGS sequence"/>
</dbReference>
<dbReference type="InterPro" id="IPR020904">
    <property type="entry name" value="Sc_DH/Rdtase_CS"/>
</dbReference>
<dbReference type="InterPro" id="IPR057326">
    <property type="entry name" value="KR_dom"/>
</dbReference>
<comment type="caution">
    <text evidence="4">The sequence shown here is derived from an EMBL/GenBank/DDBJ whole genome shotgun (WGS) entry which is preliminary data.</text>
</comment>
<comment type="similarity">
    <text evidence="1">Belongs to the short-chain dehydrogenases/reductases (SDR) family.</text>
</comment>
<dbReference type="InterPro" id="IPR036291">
    <property type="entry name" value="NAD(P)-bd_dom_sf"/>
</dbReference>
<evidence type="ECO:0000313" key="5">
    <source>
        <dbReference type="Proteomes" id="UP000619293"/>
    </source>
</evidence>
<proteinExistence type="inferred from homology"/>
<dbReference type="RefSeq" id="WP_191839009.1">
    <property type="nucleotide sequence ID" value="NZ_BAAALB010000008.1"/>
</dbReference>
<dbReference type="PROSITE" id="PS00061">
    <property type="entry name" value="ADH_SHORT"/>
    <property type="match status" value="1"/>
</dbReference>
<accession>A0A8J3JRQ1</accession>
<dbReference type="GO" id="GO:0016491">
    <property type="term" value="F:oxidoreductase activity"/>
    <property type="evidence" value="ECO:0007669"/>
    <property type="project" value="UniProtKB-KW"/>
</dbReference>
<dbReference type="AlphaFoldDB" id="A0A8J3JRQ1"/>
<sequence>MSSTDPSFADRVVIVTGAGSGIGRAAALAFAEHGAQVLGVGRRAQALEATAREHPAVVPLAIDVRAPHAADTITAAATDRWGRIDVLVNNAGVTALMPLAEATAERITDLFEVNVTAPSLLARAALPQLRETRGSIVNVSSTYGRRPLPGASHYAATKAAVEQLTRSWALELAPAGVRVNAVAPGPTESEALGAAGLSPELLAQIKKQEAERIPLGRRGEPHEVATWILRLADPDAVWLTGQILAVDGGLELI</sequence>
<dbReference type="Gene3D" id="3.40.50.720">
    <property type="entry name" value="NAD(P)-binding Rossmann-like Domain"/>
    <property type="match status" value="1"/>
</dbReference>
<evidence type="ECO:0000313" key="4">
    <source>
        <dbReference type="EMBL" id="GIF89867.1"/>
    </source>
</evidence>
<feature type="domain" description="Ketoreductase" evidence="3">
    <location>
        <begin position="11"/>
        <end position="185"/>
    </location>
</feature>
<protein>
    <submittedName>
        <fullName evidence="4">Ketoreductase</fullName>
    </submittedName>
</protein>
<evidence type="ECO:0000259" key="3">
    <source>
        <dbReference type="SMART" id="SM00822"/>
    </source>
</evidence>
<dbReference type="FunFam" id="3.40.50.720:FF:000084">
    <property type="entry name" value="Short-chain dehydrogenase reductase"/>
    <property type="match status" value="1"/>
</dbReference>
<organism evidence="4 5">
    <name type="scientific">Catellatospora chokoriensis</name>
    <dbReference type="NCBI Taxonomy" id="310353"/>
    <lineage>
        <taxon>Bacteria</taxon>
        <taxon>Bacillati</taxon>
        <taxon>Actinomycetota</taxon>
        <taxon>Actinomycetes</taxon>
        <taxon>Micromonosporales</taxon>
        <taxon>Micromonosporaceae</taxon>
        <taxon>Catellatospora</taxon>
    </lineage>
</organism>
<dbReference type="PRINTS" id="PR00081">
    <property type="entry name" value="GDHRDH"/>
</dbReference>
<name>A0A8J3JRQ1_9ACTN</name>
<keyword evidence="5" id="KW-1185">Reference proteome</keyword>
<evidence type="ECO:0000256" key="1">
    <source>
        <dbReference type="ARBA" id="ARBA00006484"/>
    </source>
</evidence>
<dbReference type="Pfam" id="PF13561">
    <property type="entry name" value="adh_short_C2"/>
    <property type="match status" value="1"/>
</dbReference>
<keyword evidence="2" id="KW-0560">Oxidoreductase</keyword>
<dbReference type="PANTHER" id="PTHR43975:SF2">
    <property type="entry name" value="EG:BACR7A4.14 PROTEIN-RELATED"/>
    <property type="match status" value="1"/>
</dbReference>
<dbReference type="EMBL" id="BONG01000018">
    <property type="protein sequence ID" value="GIF89867.1"/>
    <property type="molecule type" value="Genomic_DNA"/>
</dbReference>
<evidence type="ECO:0000256" key="2">
    <source>
        <dbReference type="ARBA" id="ARBA00023002"/>
    </source>
</evidence>
<dbReference type="SMART" id="SM00822">
    <property type="entry name" value="PKS_KR"/>
    <property type="match status" value="1"/>
</dbReference>
<dbReference type="InterPro" id="IPR002347">
    <property type="entry name" value="SDR_fam"/>
</dbReference>
<gene>
    <name evidence="4" type="ORF">Cch02nite_33110</name>
</gene>
<dbReference type="PANTHER" id="PTHR43975">
    <property type="entry name" value="ZGC:101858"/>
    <property type="match status" value="1"/>
</dbReference>